<feature type="domain" description="Thaumarchaeal output" evidence="1">
    <location>
        <begin position="111"/>
        <end position="295"/>
    </location>
</feature>
<dbReference type="Pfam" id="PF18551">
    <property type="entry name" value="TackOD1"/>
    <property type="match status" value="1"/>
</dbReference>
<dbReference type="EMBL" id="LNYA01000023">
    <property type="protein sequence ID" value="KTC98203.1"/>
    <property type="molecule type" value="Genomic_DNA"/>
</dbReference>
<protein>
    <recommendedName>
        <fullName evidence="1">Thaumarchaeal output domain-containing protein</fullName>
    </recommendedName>
</protein>
<evidence type="ECO:0000313" key="2">
    <source>
        <dbReference type="EMBL" id="KTC98203.1"/>
    </source>
</evidence>
<dbReference type="STRING" id="448.Lery_1257"/>
<name>A0A0W0TS00_LEGER</name>
<gene>
    <name evidence="2" type="ORF">Lery_1257</name>
</gene>
<dbReference type="OrthoDB" id="8432393at2"/>
<sequence length="460" mass="53047">MAQDNKGYLITRQLSSKSLPDGIIAIESSNQLPSEGCLFVLIDFNEGYTLNLIHEIRQKGNYQLSPIFYTGTPPEHADQLLDGAFTDALFSRAKAIQDKIELVKAVHKEKITDFELLITSYLFVREDYILRGFLDYRSPSGFQYPLLDILGFHEDAQHYWYMLQGMESRKLLKHETLIDEIQTCPHCRSGLLNFKNCCPNCQSVHIAVQSFIHCFSCGNVGPLSEFLHHEELVCSRCHVKLRHIGIDYDKPMEDKICQDCQHAFFEAAVNAVCMVCEKLSDPGDLQAKRLYEYRLARRGESLAKGIDQHLIVELGQFLKLIDLSIFMMVVKWQTILARRYDQLIYSLFALKVTNEEELVNKLGMFKTEKLLMEFFERVRTLLRDSDLVTRDNKTIIFFLPMTPQQGCDIIYERIKAFAEIQSENKIHINVGIMSSWDVIKNDIGSDLLLAELYNRISNND</sequence>
<dbReference type="Proteomes" id="UP000054773">
    <property type="component" value="Unassembled WGS sequence"/>
</dbReference>
<evidence type="ECO:0000313" key="3">
    <source>
        <dbReference type="Proteomes" id="UP000054773"/>
    </source>
</evidence>
<evidence type="ECO:0000259" key="1">
    <source>
        <dbReference type="Pfam" id="PF18551"/>
    </source>
</evidence>
<dbReference type="PATRIC" id="fig|448.7.peg.1315"/>
<organism evidence="2 3">
    <name type="scientific">Legionella erythra</name>
    <dbReference type="NCBI Taxonomy" id="448"/>
    <lineage>
        <taxon>Bacteria</taxon>
        <taxon>Pseudomonadati</taxon>
        <taxon>Pseudomonadota</taxon>
        <taxon>Gammaproteobacteria</taxon>
        <taxon>Legionellales</taxon>
        <taxon>Legionellaceae</taxon>
        <taxon>Legionella</taxon>
    </lineage>
</organism>
<accession>A0A0W0TS00</accession>
<proteinExistence type="predicted"/>
<dbReference type="AlphaFoldDB" id="A0A0W0TS00"/>
<keyword evidence="3" id="KW-1185">Reference proteome</keyword>
<dbReference type="RefSeq" id="WP_058526403.1">
    <property type="nucleotide sequence ID" value="NZ_CAAAHY010000002.1"/>
</dbReference>
<reference evidence="2 3" key="1">
    <citation type="submission" date="2015-11" db="EMBL/GenBank/DDBJ databases">
        <title>Genomic analysis of 38 Legionella species identifies large and diverse effector repertoires.</title>
        <authorList>
            <person name="Burstein D."/>
            <person name="Amaro F."/>
            <person name="Zusman T."/>
            <person name="Lifshitz Z."/>
            <person name="Cohen O."/>
            <person name="Gilbert J.A."/>
            <person name="Pupko T."/>
            <person name="Shuman H.A."/>
            <person name="Segal G."/>
        </authorList>
    </citation>
    <scope>NUCLEOTIDE SEQUENCE [LARGE SCALE GENOMIC DNA]</scope>
    <source>
        <strain evidence="2 3">SE-32A-C8</strain>
    </source>
</reference>
<comment type="caution">
    <text evidence="2">The sequence shown here is derived from an EMBL/GenBank/DDBJ whole genome shotgun (WGS) entry which is preliminary data.</text>
</comment>
<dbReference type="InterPro" id="IPR040572">
    <property type="entry name" value="TackOD1"/>
</dbReference>